<evidence type="ECO:0000313" key="2">
    <source>
        <dbReference type="EMBL" id="KAF4622325.1"/>
    </source>
</evidence>
<protein>
    <submittedName>
        <fullName evidence="2">Uncharacterized protein</fullName>
    </submittedName>
</protein>
<feature type="compositionally biased region" description="Basic residues" evidence="1">
    <location>
        <begin position="914"/>
        <end position="933"/>
    </location>
</feature>
<keyword evidence="3" id="KW-1185">Reference proteome</keyword>
<dbReference type="EMBL" id="JAACJL010000002">
    <property type="protein sequence ID" value="KAF4622325.1"/>
    <property type="molecule type" value="Genomic_DNA"/>
</dbReference>
<reference evidence="2 3" key="1">
    <citation type="submission" date="2019-12" db="EMBL/GenBank/DDBJ databases">
        <authorList>
            <person name="Floudas D."/>
            <person name="Bentzer J."/>
            <person name="Ahren D."/>
            <person name="Johansson T."/>
            <person name="Persson P."/>
            <person name="Tunlid A."/>
        </authorList>
    </citation>
    <scope>NUCLEOTIDE SEQUENCE [LARGE SCALE GENOMIC DNA]</scope>
    <source>
        <strain evidence="2 3">CBS 102.39</strain>
    </source>
</reference>
<gene>
    <name evidence="2" type="ORF">D9613_009076</name>
</gene>
<name>A0A8H4R2N8_9AGAR</name>
<sequence length="933" mass="105942">MKRAFHCVVNLTSWSCRARLIINRHEIPPNFGRMKSELNDHDIHQLGLRFNIEIREEASYFLWHLWKDRHPHFTTLQSCIAALAENEELYRSLKEAHADGDYESLRNWKYPQPGNFHGVQDEIEALLTELQPNLTKLVVGDISLPVWMPSNEALDQETISHLTNLRIPCLKGKPNLLLHDLGSFSRDELLGKRLRNIFMANNHTFLVNTSGSGKTRLLLEGLCENWGFYFTSLVDSSLLGSSDVQNSIKVHVPDSPRFRSILPPAGSAGYEGALKTNREIASRIFRRIFLARLIIFNLFAETMTKSIKENGGVAEDPRVYMARWLLLQLRPSFVHPQVWDIFDELSFKLSGAPDSFINSKTKSLLTNVRTLCSNISSGSSSTTSQMSTSDTAQTPLFCVLDEAQHAATQHNTSFRSDQNNAHRPILREIVKAWEGQSFGQGVFMVVAGTGISKDVVDQAMASAIMKDSKYRWCSDTGAFDCKEVQQRYLQKYLPRRLLQSDAGIRLLERVWYWLHGRHRFTAGYVAELLLNGFSRPHGLLNAYIQHFTDFSVTDGTLLIKQENTDSLPVLSQYKLDFSKLKKNSDMLSTIHQLTTHYLMRSVLPVTLGNDEATYVEYGFARFLDSDTARVAVDEPLVLLAATRWINEHHQTSYKFFSKQINSHDPKSNGFENYIAFCLDLVFSTKRKVNQVFSFNGIPPAWSNLEAELVSLHRTDLSVIEEGAVRHSQFTGPSVTLGANAKSPEETTQWLGHQSYAPICFPHISMGPDLLFVLRLSDGSLIWVALQAKYSVGKNYLLSRPYLRRAMRSVTPSYFFIDKDGHPFSPASHPDLIPETKRCLLTLPRRRTDAGRYSLLRVIASFPAETRLSRCLEEDPDEDGHPIAALNMSLIKQVTKRLPPTDFLQGLEDPLQNSGKRKRRGDVQKNRPKKIKLN</sequence>
<accession>A0A8H4R2N8</accession>
<dbReference type="AlphaFoldDB" id="A0A8H4R2N8"/>
<evidence type="ECO:0000256" key="1">
    <source>
        <dbReference type="SAM" id="MobiDB-lite"/>
    </source>
</evidence>
<comment type="caution">
    <text evidence="2">The sequence shown here is derived from an EMBL/GenBank/DDBJ whole genome shotgun (WGS) entry which is preliminary data.</text>
</comment>
<dbReference type="Proteomes" id="UP000521872">
    <property type="component" value="Unassembled WGS sequence"/>
</dbReference>
<feature type="region of interest" description="Disordered" evidence="1">
    <location>
        <begin position="901"/>
        <end position="933"/>
    </location>
</feature>
<proteinExistence type="predicted"/>
<organism evidence="2 3">
    <name type="scientific">Agrocybe pediades</name>
    <dbReference type="NCBI Taxonomy" id="84607"/>
    <lineage>
        <taxon>Eukaryota</taxon>
        <taxon>Fungi</taxon>
        <taxon>Dikarya</taxon>
        <taxon>Basidiomycota</taxon>
        <taxon>Agaricomycotina</taxon>
        <taxon>Agaricomycetes</taxon>
        <taxon>Agaricomycetidae</taxon>
        <taxon>Agaricales</taxon>
        <taxon>Agaricineae</taxon>
        <taxon>Strophariaceae</taxon>
        <taxon>Agrocybe</taxon>
    </lineage>
</organism>
<evidence type="ECO:0000313" key="3">
    <source>
        <dbReference type="Proteomes" id="UP000521872"/>
    </source>
</evidence>